<name>A0A2T5TXJ1_9SPHN</name>
<evidence type="ECO:0000313" key="1">
    <source>
        <dbReference type="EMBL" id="PTW43965.1"/>
    </source>
</evidence>
<dbReference type="RefSeq" id="WP_244187214.1">
    <property type="nucleotide sequence ID" value="NZ_QAYE01000013.1"/>
</dbReference>
<organism evidence="1 2">
    <name type="scientific">Sphingomonas faeni</name>
    <dbReference type="NCBI Taxonomy" id="185950"/>
    <lineage>
        <taxon>Bacteria</taxon>
        <taxon>Pseudomonadati</taxon>
        <taxon>Pseudomonadota</taxon>
        <taxon>Alphaproteobacteria</taxon>
        <taxon>Sphingomonadales</taxon>
        <taxon>Sphingomonadaceae</taxon>
        <taxon>Sphingomonas</taxon>
    </lineage>
</organism>
<dbReference type="AlphaFoldDB" id="A0A2T5TXJ1"/>
<gene>
    <name evidence="1" type="ORF">C8J25_11328</name>
</gene>
<sequence>MLYKALEGTAAKTAVKHEEIVMHERDPNIVTSNLSGFVTEQGVTVRVNIIRLENEPGWSLELENEHGTSTVWDDLFATDDAAHAAFRQTVDKEVMCAFLDQAVVIPFRR</sequence>
<proteinExistence type="predicted"/>
<dbReference type="Proteomes" id="UP000244013">
    <property type="component" value="Unassembled WGS sequence"/>
</dbReference>
<accession>A0A2T5TXJ1</accession>
<comment type="caution">
    <text evidence="1">The sequence shown here is derived from an EMBL/GenBank/DDBJ whole genome shotgun (WGS) entry which is preliminary data.</text>
</comment>
<dbReference type="GeneID" id="91007679"/>
<evidence type="ECO:0000313" key="2">
    <source>
        <dbReference type="Proteomes" id="UP000244013"/>
    </source>
</evidence>
<protein>
    <submittedName>
        <fullName evidence="1">Uncharacterized protein</fullName>
    </submittedName>
</protein>
<dbReference type="EMBL" id="QAYE01000013">
    <property type="protein sequence ID" value="PTW43965.1"/>
    <property type="molecule type" value="Genomic_DNA"/>
</dbReference>
<reference evidence="1 2" key="1">
    <citation type="submission" date="2018-04" db="EMBL/GenBank/DDBJ databases">
        <title>Genomic Encyclopedia of Type Strains, Phase III (KMG-III): the genomes of soil and plant-associated and newly described type strains.</title>
        <authorList>
            <person name="Whitman W."/>
        </authorList>
    </citation>
    <scope>NUCLEOTIDE SEQUENCE [LARGE SCALE GENOMIC DNA]</scope>
    <source>
        <strain evidence="1 2">MA-olki</strain>
    </source>
</reference>